<gene>
    <name evidence="2" type="ORF">E9998_12745</name>
</gene>
<keyword evidence="1" id="KW-0472">Membrane</keyword>
<dbReference type="AlphaFoldDB" id="A0A4S8PJ72"/>
<evidence type="ECO:0000256" key="1">
    <source>
        <dbReference type="SAM" id="Phobius"/>
    </source>
</evidence>
<organism evidence="2 3">
    <name type="scientific">Glycomyces paridis</name>
    <dbReference type="NCBI Taxonomy" id="2126555"/>
    <lineage>
        <taxon>Bacteria</taxon>
        <taxon>Bacillati</taxon>
        <taxon>Actinomycetota</taxon>
        <taxon>Actinomycetes</taxon>
        <taxon>Glycomycetales</taxon>
        <taxon>Glycomycetaceae</taxon>
        <taxon>Glycomyces</taxon>
    </lineage>
</organism>
<evidence type="ECO:0000313" key="2">
    <source>
        <dbReference type="EMBL" id="THV28459.1"/>
    </source>
</evidence>
<feature type="transmembrane region" description="Helical" evidence="1">
    <location>
        <begin position="52"/>
        <end position="73"/>
    </location>
</feature>
<proteinExistence type="predicted"/>
<comment type="caution">
    <text evidence="2">The sequence shown here is derived from an EMBL/GenBank/DDBJ whole genome shotgun (WGS) entry which is preliminary data.</text>
</comment>
<sequence length="89" mass="9910">MEAAIELPLRQRSASFARYFKDSAKGVLLGVLSLGFSAGFTVGLSFSDVRYAVVTFAAVCLFWMVLWLAVGAVRHSANMRRLRHSQRSR</sequence>
<dbReference type="Proteomes" id="UP000305792">
    <property type="component" value="Unassembled WGS sequence"/>
</dbReference>
<name>A0A4S8PJ72_9ACTN</name>
<protein>
    <submittedName>
        <fullName evidence="2">Uncharacterized protein</fullName>
    </submittedName>
</protein>
<keyword evidence="3" id="KW-1185">Reference proteome</keyword>
<dbReference type="EMBL" id="STGX01000008">
    <property type="protein sequence ID" value="THV28459.1"/>
    <property type="molecule type" value="Genomic_DNA"/>
</dbReference>
<feature type="transmembrane region" description="Helical" evidence="1">
    <location>
        <begin position="26"/>
        <end position="46"/>
    </location>
</feature>
<reference evidence="2 3" key="1">
    <citation type="journal article" date="2018" name="Int. J. Syst. Evol. Microbiol.">
        <title>Glycomyces paridis sp. nov., isolated from the medicinal plant Paris polyphylla.</title>
        <authorList>
            <person name="Fang X.M."/>
            <person name="Bai J.L."/>
            <person name="Su J."/>
            <person name="Zhao L.L."/>
            <person name="Liu H.Y."/>
            <person name="Ma B.P."/>
            <person name="Zhang Y.Q."/>
            <person name="Yu L.Y."/>
        </authorList>
    </citation>
    <scope>NUCLEOTIDE SEQUENCE [LARGE SCALE GENOMIC DNA]</scope>
    <source>
        <strain evidence="2 3">CPCC 204357</strain>
    </source>
</reference>
<accession>A0A4S8PJ72</accession>
<keyword evidence="1" id="KW-0812">Transmembrane</keyword>
<evidence type="ECO:0000313" key="3">
    <source>
        <dbReference type="Proteomes" id="UP000305792"/>
    </source>
</evidence>
<keyword evidence="1" id="KW-1133">Transmembrane helix</keyword>